<dbReference type="PROSITE" id="PS00893">
    <property type="entry name" value="NUDIX_BOX"/>
    <property type="match status" value="1"/>
</dbReference>
<evidence type="ECO:0000256" key="2">
    <source>
        <dbReference type="ARBA" id="ARBA00022801"/>
    </source>
</evidence>
<dbReference type="RefSeq" id="WP_305105298.1">
    <property type="nucleotide sequence ID" value="NZ_JAUTWS010000018.1"/>
</dbReference>
<accession>A0ABT9E2W3</accession>
<evidence type="ECO:0000259" key="4">
    <source>
        <dbReference type="PROSITE" id="PS51462"/>
    </source>
</evidence>
<dbReference type="Proteomes" id="UP001243009">
    <property type="component" value="Unassembled WGS sequence"/>
</dbReference>
<feature type="domain" description="Nudix hydrolase" evidence="4">
    <location>
        <begin position="16"/>
        <end position="145"/>
    </location>
</feature>
<comment type="caution">
    <text evidence="5">The sequence shown here is derived from an EMBL/GenBank/DDBJ whole genome shotgun (WGS) entry which is preliminary data.</text>
</comment>
<reference evidence="5 6" key="1">
    <citation type="submission" date="2023-08" db="EMBL/GenBank/DDBJ databases">
        <title>The draft genome sequence of Paracraurococcus sp. LOR1-02.</title>
        <authorList>
            <person name="Kingkaew E."/>
            <person name="Tanasupawat S."/>
        </authorList>
    </citation>
    <scope>NUCLEOTIDE SEQUENCE [LARGE SCALE GENOMIC DNA]</scope>
    <source>
        <strain evidence="5 6">LOR1-02</strain>
    </source>
</reference>
<comment type="similarity">
    <text evidence="3">Belongs to the Nudix hydrolase family.</text>
</comment>
<protein>
    <submittedName>
        <fullName evidence="5">NUDIX hydrolase</fullName>
        <ecNumber evidence="5">3.6.-.-</ecNumber>
    </submittedName>
</protein>
<sequence>MVFRLGYPLARLSWALRRPARNGVMVAVWWQGRILVLRQSYRRGLTFPGGAIEPGEAPEAAARRELREEVGLEAPPGALRPAGEVTVRFESCRDHVRFFELRPEAPPQPRPDNREIIWAGFLDSSAALAERMPPYVRLYLKERIVARR</sequence>
<dbReference type="InterPro" id="IPR015797">
    <property type="entry name" value="NUDIX_hydrolase-like_dom_sf"/>
</dbReference>
<proteinExistence type="inferred from homology"/>
<dbReference type="Gene3D" id="3.90.79.10">
    <property type="entry name" value="Nucleoside Triphosphate Pyrophosphohydrolase"/>
    <property type="match status" value="1"/>
</dbReference>
<dbReference type="PROSITE" id="PS51462">
    <property type="entry name" value="NUDIX"/>
    <property type="match status" value="1"/>
</dbReference>
<dbReference type="InterPro" id="IPR020476">
    <property type="entry name" value="Nudix_hydrolase"/>
</dbReference>
<organism evidence="5 6">
    <name type="scientific">Paracraurococcus lichenis</name>
    <dbReference type="NCBI Taxonomy" id="3064888"/>
    <lineage>
        <taxon>Bacteria</taxon>
        <taxon>Pseudomonadati</taxon>
        <taxon>Pseudomonadota</taxon>
        <taxon>Alphaproteobacteria</taxon>
        <taxon>Acetobacterales</taxon>
        <taxon>Roseomonadaceae</taxon>
        <taxon>Paracraurococcus</taxon>
    </lineage>
</organism>
<dbReference type="PANTHER" id="PTHR43046">
    <property type="entry name" value="GDP-MANNOSE MANNOSYL HYDROLASE"/>
    <property type="match status" value="1"/>
</dbReference>
<keyword evidence="6" id="KW-1185">Reference proteome</keyword>
<dbReference type="PRINTS" id="PR00502">
    <property type="entry name" value="NUDIXFAMILY"/>
</dbReference>
<dbReference type="Pfam" id="PF00293">
    <property type="entry name" value="NUDIX"/>
    <property type="match status" value="1"/>
</dbReference>
<dbReference type="CDD" id="cd02883">
    <property type="entry name" value="NUDIX_Hydrolase"/>
    <property type="match status" value="1"/>
</dbReference>
<evidence type="ECO:0000256" key="1">
    <source>
        <dbReference type="ARBA" id="ARBA00001946"/>
    </source>
</evidence>
<dbReference type="GO" id="GO:0016787">
    <property type="term" value="F:hydrolase activity"/>
    <property type="evidence" value="ECO:0007669"/>
    <property type="project" value="UniProtKB-KW"/>
</dbReference>
<dbReference type="EC" id="3.6.-.-" evidence="5"/>
<dbReference type="InterPro" id="IPR020084">
    <property type="entry name" value="NUDIX_hydrolase_CS"/>
</dbReference>
<evidence type="ECO:0000313" key="6">
    <source>
        <dbReference type="Proteomes" id="UP001243009"/>
    </source>
</evidence>
<evidence type="ECO:0000256" key="3">
    <source>
        <dbReference type="RuleBase" id="RU003476"/>
    </source>
</evidence>
<dbReference type="PANTHER" id="PTHR43046:SF14">
    <property type="entry name" value="MUTT_NUDIX FAMILY PROTEIN"/>
    <property type="match status" value="1"/>
</dbReference>
<gene>
    <name evidence="5" type="ORF">Q7A36_18925</name>
</gene>
<comment type="cofactor">
    <cofactor evidence="1">
        <name>Mg(2+)</name>
        <dbReference type="ChEBI" id="CHEBI:18420"/>
    </cofactor>
</comment>
<name>A0ABT9E2W3_9PROT</name>
<evidence type="ECO:0000313" key="5">
    <source>
        <dbReference type="EMBL" id="MDO9710435.1"/>
    </source>
</evidence>
<keyword evidence="2 3" id="KW-0378">Hydrolase</keyword>
<dbReference type="EMBL" id="JAUTWS010000018">
    <property type="protein sequence ID" value="MDO9710435.1"/>
    <property type="molecule type" value="Genomic_DNA"/>
</dbReference>
<dbReference type="InterPro" id="IPR000086">
    <property type="entry name" value="NUDIX_hydrolase_dom"/>
</dbReference>
<dbReference type="SUPFAM" id="SSF55811">
    <property type="entry name" value="Nudix"/>
    <property type="match status" value="1"/>
</dbReference>